<sequence>MLCRSIVVISEYCKGNSSAVEYPLGLKLIRLHIKDVSFTTDQTERHLEVGAPVIKVMILQPKDVYWCRLGYFSTSIIRKAYLVRSQPVSLCFRPNGGAAYGLTLCTK</sequence>
<name>A0ABD1RXF8_9LAMI</name>
<comment type="caution">
    <text evidence="1">The sequence shown here is derived from an EMBL/GenBank/DDBJ whole genome shotgun (WGS) entry which is preliminary data.</text>
</comment>
<reference evidence="3" key="2">
    <citation type="submission" date="2024-07" db="EMBL/GenBank/DDBJ databases">
        <title>Two chromosome-level genome assemblies of Korean endemic species Abeliophyllum distichum and Forsythia ovata (Oleaceae).</title>
        <authorList>
            <person name="Jang H."/>
        </authorList>
    </citation>
    <scope>NUCLEOTIDE SEQUENCE [LARGE SCALE GENOMIC DNA]</scope>
</reference>
<protein>
    <submittedName>
        <fullName evidence="1">Uncharacterized protein</fullName>
    </submittedName>
</protein>
<reference evidence="1" key="1">
    <citation type="submission" date="2024-07" db="EMBL/GenBank/DDBJ databases">
        <title>Two chromosome-level genome assemblies of Korean endemic species Abeliophyllum distichum and Forsythia ovata (Oleaceae).</title>
        <authorList>
            <person name="Mun J.H."/>
        </authorList>
    </citation>
    <scope>NUCLEOTIDE SEQUENCE</scope>
    <source>
        <strain evidence="1">KNKB198505000391</strain>
        <tissue evidence="1">Leaf</tissue>
    </source>
</reference>
<dbReference type="Proteomes" id="UP001604336">
    <property type="component" value="Unassembled WGS sequence"/>
</dbReference>
<evidence type="ECO:0000313" key="2">
    <source>
        <dbReference type="EMBL" id="KAL2533215.1"/>
    </source>
</evidence>
<accession>A0ABD1RXF8</accession>
<dbReference type="EMBL" id="JBFOLK010000002">
    <property type="protein sequence ID" value="KAL2533215.1"/>
    <property type="molecule type" value="Genomic_DNA"/>
</dbReference>
<organism evidence="1 3">
    <name type="scientific">Abeliophyllum distichum</name>
    <dbReference type="NCBI Taxonomy" id="126358"/>
    <lineage>
        <taxon>Eukaryota</taxon>
        <taxon>Viridiplantae</taxon>
        <taxon>Streptophyta</taxon>
        <taxon>Embryophyta</taxon>
        <taxon>Tracheophyta</taxon>
        <taxon>Spermatophyta</taxon>
        <taxon>Magnoliopsida</taxon>
        <taxon>eudicotyledons</taxon>
        <taxon>Gunneridae</taxon>
        <taxon>Pentapetalae</taxon>
        <taxon>asterids</taxon>
        <taxon>lamiids</taxon>
        <taxon>Lamiales</taxon>
        <taxon>Oleaceae</taxon>
        <taxon>Forsythieae</taxon>
        <taxon>Abeliophyllum</taxon>
    </lineage>
</organism>
<dbReference type="AlphaFoldDB" id="A0ABD1RXF8"/>
<keyword evidence="3" id="KW-1185">Reference proteome</keyword>
<evidence type="ECO:0000313" key="3">
    <source>
        <dbReference type="Proteomes" id="UP001604336"/>
    </source>
</evidence>
<evidence type="ECO:0000313" key="1">
    <source>
        <dbReference type="EMBL" id="KAL2493130.1"/>
    </source>
</evidence>
<proteinExistence type="predicted"/>
<gene>
    <name evidence="2" type="ORF">Adt_06566</name>
    <name evidence="1" type="ORF">Adt_28758</name>
</gene>
<dbReference type="EMBL" id="JBFOLK010000008">
    <property type="protein sequence ID" value="KAL2493130.1"/>
    <property type="molecule type" value="Genomic_DNA"/>
</dbReference>